<reference evidence="1" key="1">
    <citation type="journal article" date="2016" name="Front. Microbiol.">
        <title>Genome Sequence of the Piezophilic, Mesophilic Sulfate-Reducing Bacterium Desulfovibrio indicus J2T.</title>
        <authorList>
            <person name="Cao J."/>
            <person name="Maignien L."/>
            <person name="Shao Z."/>
            <person name="Alain K."/>
            <person name="Jebbar M."/>
        </authorList>
    </citation>
    <scope>NUCLEOTIDE SEQUENCE</scope>
    <source>
        <strain evidence="1">DSM 16372</strain>
    </source>
</reference>
<gene>
    <name evidence="1" type="ORF">BHAOGJBA_2986</name>
</gene>
<evidence type="ECO:0000313" key="2">
    <source>
        <dbReference type="Proteomes" id="UP001055247"/>
    </source>
</evidence>
<accession>A0AAV4ZNF8</accession>
<name>A0AAV4ZNF8_9HYPH</name>
<dbReference type="RefSeq" id="WP_066921152.1">
    <property type="nucleotide sequence ID" value="NZ_BPQO01000012.1"/>
</dbReference>
<dbReference type="AlphaFoldDB" id="A0AAV4ZNF8"/>
<dbReference type="EMBL" id="BPQO01000012">
    <property type="protein sequence ID" value="GJD89459.1"/>
    <property type="molecule type" value="Genomic_DNA"/>
</dbReference>
<evidence type="ECO:0000313" key="1">
    <source>
        <dbReference type="EMBL" id="GJD89459.1"/>
    </source>
</evidence>
<protein>
    <submittedName>
        <fullName evidence="1">Uncharacterized protein</fullName>
    </submittedName>
</protein>
<keyword evidence="2" id="KW-1185">Reference proteome</keyword>
<proteinExistence type="predicted"/>
<organism evidence="1 2">
    <name type="scientific">Methylobacterium hispanicum</name>
    <dbReference type="NCBI Taxonomy" id="270350"/>
    <lineage>
        <taxon>Bacteria</taxon>
        <taxon>Pseudomonadati</taxon>
        <taxon>Pseudomonadota</taxon>
        <taxon>Alphaproteobacteria</taxon>
        <taxon>Hyphomicrobiales</taxon>
        <taxon>Methylobacteriaceae</taxon>
        <taxon>Methylobacterium</taxon>
    </lineage>
</organism>
<comment type="caution">
    <text evidence="1">The sequence shown here is derived from an EMBL/GenBank/DDBJ whole genome shotgun (WGS) entry which is preliminary data.</text>
</comment>
<reference evidence="1" key="2">
    <citation type="submission" date="2021-08" db="EMBL/GenBank/DDBJ databases">
        <authorList>
            <person name="Tani A."/>
            <person name="Ola A."/>
            <person name="Ogura Y."/>
            <person name="Katsura K."/>
            <person name="Hayashi T."/>
        </authorList>
    </citation>
    <scope>NUCLEOTIDE SEQUENCE</scope>
    <source>
        <strain evidence="1">DSM 16372</strain>
    </source>
</reference>
<dbReference type="Proteomes" id="UP001055247">
    <property type="component" value="Unassembled WGS sequence"/>
</dbReference>
<sequence length="92" mass="10120">MISRDECARDLRSFIRAGKREDLGAAQDLLLHYALCQKGAEARAAALDDLQVALTGYRVPDMTNDQRAFDMAVVGMIEQTKVAVVRQARPVG</sequence>